<evidence type="ECO:0000313" key="2">
    <source>
        <dbReference type="WBParaSite" id="Csp11.Scaffold628.g7188.t1"/>
    </source>
</evidence>
<reference evidence="2" key="1">
    <citation type="submission" date="2016-11" db="UniProtKB">
        <authorList>
            <consortium name="WormBaseParasite"/>
        </authorList>
    </citation>
    <scope>IDENTIFICATION</scope>
</reference>
<dbReference type="AlphaFoldDB" id="A0A1I7TLT7"/>
<accession>A0A1I7TLT7</accession>
<name>A0A1I7TLT7_9PELO</name>
<evidence type="ECO:0000313" key="1">
    <source>
        <dbReference type="Proteomes" id="UP000095282"/>
    </source>
</evidence>
<organism evidence="1 2">
    <name type="scientific">Caenorhabditis tropicalis</name>
    <dbReference type="NCBI Taxonomy" id="1561998"/>
    <lineage>
        <taxon>Eukaryota</taxon>
        <taxon>Metazoa</taxon>
        <taxon>Ecdysozoa</taxon>
        <taxon>Nematoda</taxon>
        <taxon>Chromadorea</taxon>
        <taxon>Rhabditida</taxon>
        <taxon>Rhabditina</taxon>
        <taxon>Rhabditomorpha</taxon>
        <taxon>Rhabditoidea</taxon>
        <taxon>Rhabditidae</taxon>
        <taxon>Peloderinae</taxon>
        <taxon>Caenorhabditis</taxon>
    </lineage>
</organism>
<sequence>MGTHRLQLSTCDEFEGAVSVLREVFRLFPAFKTHVHLDLGGAHKDCVLYEILKIDDFFSVKRLTVYRRIELSRWEDIFHTFRNVKEIVLGNRCTNEELTLILDHVKSEGKEWFVRKAPSRYNQEQVQQFYEINLFLDV</sequence>
<keyword evidence="1" id="KW-1185">Reference proteome</keyword>
<dbReference type="Proteomes" id="UP000095282">
    <property type="component" value="Unplaced"/>
</dbReference>
<dbReference type="WBParaSite" id="Csp11.Scaffold628.g7188.t1">
    <property type="protein sequence ID" value="Csp11.Scaffold628.g7188.t1"/>
    <property type="gene ID" value="Csp11.Scaffold628.g7188"/>
</dbReference>
<protein>
    <submittedName>
        <fullName evidence="2">FTH domain-containing protein</fullName>
    </submittedName>
</protein>
<proteinExistence type="predicted"/>